<name>A0A8C5SX12_LATLA</name>
<evidence type="ECO:0000313" key="3">
    <source>
        <dbReference type="Proteomes" id="UP000694406"/>
    </source>
</evidence>
<dbReference type="Proteomes" id="UP000694406">
    <property type="component" value="Unplaced"/>
</dbReference>
<reference evidence="2" key="2">
    <citation type="submission" date="2025-09" db="UniProtKB">
        <authorList>
            <consortium name="Ensembl"/>
        </authorList>
    </citation>
    <scope>IDENTIFICATION</scope>
</reference>
<reference evidence="2" key="1">
    <citation type="submission" date="2025-08" db="UniProtKB">
        <authorList>
            <consortium name="Ensembl"/>
        </authorList>
    </citation>
    <scope>IDENTIFICATION</scope>
</reference>
<dbReference type="Pfam" id="PF01352">
    <property type="entry name" value="KRAB"/>
    <property type="match status" value="1"/>
</dbReference>
<dbReference type="PANTHER" id="PTHR23232:SF142">
    <property type="entry name" value="GASTRULA ZINC FINGER PROTEIN XLCGF57.1-LIKE-RELATED"/>
    <property type="match status" value="1"/>
</dbReference>
<sequence length="59" mass="6974">LDSIPLNEVAVYFSEEEWSQLDPDQKVLHSDVMLENHRNVVFLGKSFLVPSQRIREDRF</sequence>
<dbReference type="InterPro" id="IPR001909">
    <property type="entry name" value="KRAB"/>
</dbReference>
<dbReference type="InterPro" id="IPR036051">
    <property type="entry name" value="KRAB_dom_sf"/>
</dbReference>
<keyword evidence="3" id="KW-1185">Reference proteome</keyword>
<dbReference type="PROSITE" id="PS50805">
    <property type="entry name" value="KRAB"/>
    <property type="match status" value="1"/>
</dbReference>
<feature type="domain" description="KRAB" evidence="1">
    <location>
        <begin position="4"/>
        <end position="59"/>
    </location>
</feature>
<proteinExistence type="predicted"/>
<organism evidence="2 3">
    <name type="scientific">Laticauda laticaudata</name>
    <name type="common">Blue-ringed sea krait</name>
    <name type="synonym">Blue-lipped sea krait</name>
    <dbReference type="NCBI Taxonomy" id="8630"/>
    <lineage>
        <taxon>Eukaryota</taxon>
        <taxon>Metazoa</taxon>
        <taxon>Chordata</taxon>
        <taxon>Craniata</taxon>
        <taxon>Vertebrata</taxon>
        <taxon>Euteleostomi</taxon>
        <taxon>Lepidosauria</taxon>
        <taxon>Squamata</taxon>
        <taxon>Bifurcata</taxon>
        <taxon>Unidentata</taxon>
        <taxon>Episquamata</taxon>
        <taxon>Toxicofera</taxon>
        <taxon>Serpentes</taxon>
        <taxon>Colubroidea</taxon>
        <taxon>Elapidae</taxon>
        <taxon>Laticaudinae</taxon>
        <taxon>Laticauda</taxon>
    </lineage>
</organism>
<dbReference type="GeneTree" id="ENSGT01140000282603"/>
<dbReference type="PANTHER" id="PTHR23232">
    <property type="entry name" value="KRAB DOMAIN C2H2 ZINC FINGER"/>
    <property type="match status" value="1"/>
</dbReference>
<dbReference type="GO" id="GO:0006355">
    <property type="term" value="P:regulation of DNA-templated transcription"/>
    <property type="evidence" value="ECO:0007669"/>
    <property type="project" value="InterPro"/>
</dbReference>
<evidence type="ECO:0000259" key="1">
    <source>
        <dbReference type="PROSITE" id="PS50805"/>
    </source>
</evidence>
<accession>A0A8C5SX12</accession>
<evidence type="ECO:0000313" key="2">
    <source>
        <dbReference type="Ensembl" id="ENSLLTP00000023527.1"/>
    </source>
</evidence>
<dbReference type="AlphaFoldDB" id="A0A8C5SX12"/>
<protein>
    <recommendedName>
        <fullName evidence="1">KRAB domain-containing protein</fullName>
    </recommendedName>
</protein>
<dbReference type="Gene3D" id="6.10.140.140">
    <property type="match status" value="1"/>
</dbReference>
<dbReference type="SMART" id="SM00349">
    <property type="entry name" value="KRAB"/>
    <property type="match status" value="1"/>
</dbReference>
<dbReference type="InterPro" id="IPR050169">
    <property type="entry name" value="Krueppel_C2H2_ZnF"/>
</dbReference>
<dbReference type="Ensembl" id="ENSLLTT00000024387.1">
    <property type="protein sequence ID" value="ENSLLTP00000023527.1"/>
    <property type="gene ID" value="ENSLLTG00000017375.1"/>
</dbReference>
<dbReference type="CDD" id="cd07765">
    <property type="entry name" value="KRAB_A-box"/>
    <property type="match status" value="1"/>
</dbReference>
<dbReference type="SUPFAM" id="SSF109640">
    <property type="entry name" value="KRAB domain (Kruppel-associated box)"/>
    <property type="match status" value="1"/>
</dbReference>